<keyword evidence="3" id="KW-0788">Thiol protease</keyword>
<dbReference type="InterPro" id="IPR050452">
    <property type="entry name" value="Metacaspase"/>
</dbReference>
<sequence>MTHFSFIIARISELSYRLLFWILRMPSDVSPKFVVGVSPSKSQDFNNLFALLIGINDYTFEGSKLQEAVDDANNVKEYLTGTLDVPLRNIRVLLDQEASRADIIKEIRNLKVNNDIAKDDPILIYFAGHGTTAPYEGSGHHTVELILPCDYGKDENGRIVNGILDLTVSALLAELAETKGNNITIILDCCHAGSGTRADDGYLIRTVEGTIPVPRDLDEDIHSSVWHCGHRAIQTPSGFRSKGLNSHVLLAACGSQETALEKRYTGGLFTRALLVALKSVHPRATTYEDLMNKLRLPKIENFKQNPQCEGFYRRRLLFSTKESVLKSVPIYRIGDEDKEYKMDVGVAAGSIAEGDRFELYSDHPQSVISKSSPAILIAKKPNTFFTLLEIQSPTSPTDLPLKGFAVQTLSAIGDAAVLLVCIAEESLREDIRQHIAKSTDWRRNIQLVDQKTAELEIHTETDKVIFNLVPAELTCSLLRASSSSADICDVIYAARAYHYHWRRQGPSNNQLLCDKVDIKLVQVVEDTDTADDNLRYPYKVASCHKSRELRDGQSVKVQFNDKIYYGLEITNKSQIPLYCSVFFFDSDLSIKLRYQPGTSGQTVDAPLQPKKPLEIGYGSSGVTPWQYVAPPHSLSETDVGYLKVFLSTHAVDLSHMAQASPVEPQARHERSAQPTIPDLWGIVTIPVHQRNIKDCLPS</sequence>
<evidence type="ECO:0000313" key="6">
    <source>
        <dbReference type="Proteomes" id="UP000186601"/>
    </source>
</evidence>
<dbReference type="Proteomes" id="UP000186601">
    <property type="component" value="Unassembled WGS sequence"/>
</dbReference>
<dbReference type="GO" id="GO:0005737">
    <property type="term" value="C:cytoplasm"/>
    <property type="evidence" value="ECO:0007669"/>
    <property type="project" value="TreeGrafter"/>
</dbReference>
<name>A0A2R6PG77_9APHY</name>
<dbReference type="AlphaFoldDB" id="A0A2R6PG77"/>
<dbReference type="GO" id="GO:0006915">
    <property type="term" value="P:apoptotic process"/>
    <property type="evidence" value="ECO:0007669"/>
    <property type="project" value="UniProtKB-KW"/>
</dbReference>
<accession>A0A2R6PG77</accession>
<evidence type="ECO:0000259" key="4">
    <source>
        <dbReference type="Pfam" id="PF00656"/>
    </source>
</evidence>
<reference evidence="5 6" key="1">
    <citation type="submission" date="2018-02" db="EMBL/GenBank/DDBJ databases">
        <title>Genome sequence of the basidiomycete white-rot fungus Phlebia centrifuga.</title>
        <authorList>
            <person name="Granchi Z."/>
            <person name="Peng M."/>
            <person name="de Vries R.P."/>
            <person name="Hilden K."/>
            <person name="Makela M.R."/>
            <person name="Grigoriev I."/>
            <person name="Riley R."/>
        </authorList>
    </citation>
    <scope>NUCLEOTIDE SEQUENCE [LARGE SCALE GENOMIC DNA]</scope>
    <source>
        <strain evidence="5 6">FBCC195</strain>
    </source>
</reference>
<comment type="similarity">
    <text evidence="1">Belongs to the peptidase C14B family.</text>
</comment>
<evidence type="ECO:0000256" key="3">
    <source>
        <dbReference type="ARBA" id="ARBA00022807"/>
    </source>
</evidence>
<dbReference type="PANTHER" id="PTHR48104">
    <property type="entry name" value="METACASPASE-4"/>
    <property type="match status" value="1"/>
</dbReference>
<dbReference type="Gene3D" id="3.40.50.1460">
    <property type="match status" value="1"/>
</dbReference>
<dbReference type="InterPro" id="IPR029030">
    <property type="entry name" value="Caspase-like_dom_sf"/>
</dbReference>
<proteinExistence type="inferred from homology"/>
<dbReference type="GO" id="GO:0006508">
    <property type="term" value="P:proteolysis"/>
    <property type="evidence" value="ECO:0007669"/>
    <property type="project" value="InterPro"/>
</dbReference>
<organism evidence="5 6">
    <name type="scientific">Hermanssonia centrifuga</name>
    <dbReference type="NCBI Taxonomy" id="98765"/>
    <lineage>
        <taxon>Eukaryota</taxon>
        <taxon>Fungi</taxon>
        <taxon>Dikarya</taxon>
        <taxon>Basidiomycota</taxon>
        <taxon>Agaricomycotina</taxon>
        <taxon>Agaricomycetes</taxon>
        <taxon>Polyporales</taxon>
        <taxon>Meruliaceae</taxon>
        <taxon>Hermanssonia</taxon>
    </lineage>
</organism>
<protein>
    <recommendedName>
        <fullName evidence="4">Peptidase C14 caspase domain-containing protein</fullName>
    </recommendedName>
</protein>
<dbReference type="InterPro" id="IPR011600">
    <property type="entry name" value="Pept_C14_caspase"/>
</dbReference>
<gene>
    <name evidence="5" type="ORF">PHLCEN_2v4846</name>
</gene>
<keyword evidence="2" id="KW-0053">Apoptosis</keyword>
<evidence type="ECO:0000256" key="1">
    <source>
        <dbReference type="ARBA" id="ARBA00009005"/>
    </source>
</evidence>
<evidence type="ECO:0000256" key="2">
    <source>
        <dbReference type="ARBA" id="ARBA00022703"/>
    </source>
</evidence>
<feature type="domain" description="Peptidase C14 caspase" evidence="4">
    <location>
        <begin position="49"/>
        <end position="310"/>
    </location>
</feature>
<dbReference type="PANTHER" id="PTHR48104:SF30">
    <property type="entry name" value="METACASPASE-1"/>
    <property type="match status" value="1"/>
</dbReference>
<dbReference type="GO" id="GO:0004197">
    <property type="term" value="F:cysteine-type endopeptidase activity"/>
    <property type="evidence" value="ECO:0007669"/>
    <property type="project" value="InterPro"/>
</dbReference>
<dbReference type="OrthoDB" id="3223806at2759"/>
<comment type="caution">
    <text evidence="5">The sequence shown here is derived from an EMBL/GenBank/DDBJ whole genome shotgun (WGS) entry which is preliminary data.</text>
</comment>
<keyword evidence="3" id="KW-0378">Hydrolase</keyword>
<evidence type="ECO:0000313" key="5">
    <source>
        <dbReference type="EMBL" id="PSR90697.1"/>
    </source>
</evidence>
<dbReference type="SUPFAM" id="SSF52129">
    <property type="entry name" value="Caspase-like"/>
    <property type="match status" value="1"/>
</dbReference>
<dbReference type="EMBL" id="MLYV02000493">
    <property type="protein sequence ID" value="PSR90697.1"/>
    <property type="molecule type" value="Genomic_DNA"/>
</dbReference>
<keyword evidence="6" id="KW-1185">Reference proteome</keyword>
<dbReference type="Pfam" id="PF00656">
    <property type="entry name" value="Peptidase_C14"/>
    <property type="match status" value="1"/>
</dbReference>
<keyword evidence="3" id="KW-0645">Protease</keyword>